<keyword evidence="2" id="KW-1185">Reference proteome</keyword>
<reference evidence="1 2" key="1">
    <citation type="submission" date="2016-11" db="EMBL/GenBank/DDBJ databases">
        <title>Whole genomes of Flavobacteriaceae.</title>
        <authorList>
            <person name="Stine C."/>
            <person name="Li C."/>
            <person name="Tadesse D."/>
        </authorList>
    </citation>
    <scope>NUCLEOTIDE SEQUENCE [LARGE SCALE GENOMIC DNA]</scope>
    <source>
        <strain evidence="1 2">DSM 21068</strain>
    </source>
</reference>
<dbReference type="EMBL" id="MUGO01000015">
    <property type="protein sequence ID" value="PQA92547.1"/>
    <property type="molecule type" value="Genomic_DNA"/>
</dbReference>
<sequence>MFRSCIREAKLFYTLTDFGETLDEKTNEIFHQVNGFYFERLGVIYENIELLQNGENFKIIKIKSSKSEPTNIRD</sequence>
<evidence type="ECO:0000313" key="2">
    <source>
        <dbReference type="Proteomes" id="UP000238314"/>
    </source>
</evidence>
<dbReference type="AlphaFoldDB" id="A0A2S7KDX5"/>
<accession>A0A2S7KDX5</accession>
<dbReference type="Proteomes" id="UP000238314">
    <property type="component" value="Unassembled WGS sequence"/>
</dbReference>
<organism evidence="1 2">
    <name type="scientific">Chryseobacterium piscicola</name>
    <dbReference type="NCBI Taxonomy" id="551459"/>
    <lineage>
        <taxon>Bacteria</taxon>
        <taxon>Pseudomonadati</taxon>
        <taxon>Bacteroidota</taxon>
        <taxon>Flavobacteriia</taxon>
        <taxon>Flavobacteriales</taxon>
        <taxon>Weeksellaceae</taxon>
        <taxon>Chryseobacterium group</taxon>
        <taxon>Chryseobacterium</taxon>
    </lineage>
</organism>
<evidence type="ECO:0000313" key="1">
    <source>
        <dbReference type="EMBL" id="PQA92547.1"/>
    </source>
</evidence>
<comment type="caution">
    <text evidence="1">The sequence shown here is derived from an EMBL/GenBank/DDBJ whole genome shotgun (WGS) entry which is preliminary data.</text>
</comment>
<name>A0A2S7KDX5_9FLAO</name>
<proteinExistence type="predicted"/>
<gene>
    <name evidence="1" type="ORF">B0A70_10840</name>
</gene>
<protein>
    <submittedName>
        <fullName evidence="1">Uncharacterized protein</fullName>
    </submittedName>
</protein>